<evidence type="ECO:0000313" key="1">
    <source>
        <dbReference type="EMBL" id="KAI9510325.1"/>
    </source>
</evidence>
<keyword evidence="1" id="KW-0560">Oxidoreductase</keyword>
<sequence length="326" mass="35466">MSPSEVRAAVSNGIPPPAVLDLPYPDKPEVITANVLKLTELAPNPRVKLIFSNLISKLHEFVAETNITTDEWMSTIDFLTRTGQTCTPLRQEFILLSDVLGVSALVDALNNPPVANATESSVLGPFFTEDAPDVPLGGSIASEGKGEYMYVEGRVLASSGKPVPGAVIETWETDDKGYYDTQYTERPAPDCRGRLRTDEEGKFGYRAIVPVAYPIPGDGPVGELLLTLGRHNIRPNHLHVMIDAPGFRKLTTSLYPEGDAFLSSDAVFGVKRSLVVKLTEVDDEAEARKRGFQKGTKFKLLRHDFIILTVEESAAARAERIGASSA</sequence>
<keyword evidence="1" id="KW-0223">Dioxygenase</keyword>
<comment type="caution">
    <text evidence="1">The sequence shown here is derived from an EMBL/GenBank/DDBJ whole genome shotgun (WGS) entry which is preliminary data.</text>
</comment>
<evidence type="ECO:0000313" key="2">
    <source>
        <dbReference type="Proteomes" id="UP001207468"/>
    </source>
</evidence>
<organism evidence="1 2">
    <name type="scientific">Russula earlei</name>
    <dbReference type="NCBI Taxonomy" id="71964"/>
    <lineage>
        <taxon>Eukaryota</taxon>
        <taxon>Fungi</taxon>
        <taxon>Dikarya</taxon>
        <taxon>Basidiomycota</taxon>
        <taxon>Agaricomycotina</taxon>
        <taxon>Agaricomycetes</taxon>
        <taxon>Russulales</taxon>
        <taxon>Russulaceae</taxon>
        <taxon>Russula</taxon>
    </lineage>
</organism>
<accession>A0ACC0UFH4</accession>
<name>A0ACC0UFH4_9AGAM</name>
<keyword evidence="2" id="KW-1185">Reference proteome</keyword>
<reference evidence="1" key="1">
    <citation type="submission" date="2021-03" db="EMBL/GenBank/DDBJ databases">
        <title>Evolutionary priming and transition to the ectomycorrhizal habit in an iconic lineage of mushroom-forming fungi: is preadaptation a requirement?</title>
        <authorList>
            <consortium name="DOE Joint Genome Institute"/>
            <person name="Looney B.P."/>
            <person name="Miyauchi S."/>
            <person name="Morin E."/>
            <person name="Drula E."/>
            <person name="Courty P.E."/>
            <person name="Chicoki N."/>
            <person name="Fauchery L."/>
            <person name="Kohler A."/>
            <person name="Kuo A."/>
            <person name="LaButti K."/>
            <person name="Pangilinan J."/>
            <person name="Lipzen A."/>
            <person name="Riley R."/>
            <person name="Andreopoulos W."/>
            <person name="He G."/>
            <person name="Johnson J."/>
            <person name="Barry K.W."/>
            <person name="Grigoriev I.V."/>
            <person name="Nagy L."/>
            <person name="Hibbett D."/>
            <person name="Henrissat B."/>
            <person name="Matheny P.B."/>
            <person name="Labbe J."/>
            <person name="Martin A.F."/>
        </authorList>
    </citation>
    <scope>NUCLEOTIDE SEQUENCE</scope>
    <source>
        <strain evidence="1">BPL698</strain>
    </source>
</reference>
<proteinExistence type="predicted"/>
<gene>
    <name evidence="1" type="ORF">F5148DRAFT_976956</name>
</gene>
<protein>
    <submittedName>
        <fullName evidence="1">Aromatic compound dioxygenase</fullName>
    </submittedName>
</protein>
<dbReference type="EMBL" id="JAGFNK010000045">
    <property type="protein sequence ID" value="KAI9510325.1"/>
    <property type="molecule type" value="Genomic_DNA"/>
</dbReference>
<dbReference type="Proteomes" id="UP001207468">
    <property type="component" value="Unassembled WGS sequence"/>
</dbReference>